<dbReference type="RefSeq" id="WP_187015948.1">
    <property type="nucleotide sequence ID" value="NZ_JACOQI010000021.1"/>
</dbReference>
<dbReference type="EMBL" id="JACOQI010000021">
    <property type="protein sequence ID" value="MBC5771757.1"/>
    <property type="molecule type" value="Genomic_DNA"/>
</dbReference>
<reference evidence="2" key="1">
    <citation type="submission" date="2020-08" db="EMBL/GenBank/DDBJ databases">
        <title>Genome public.</title>
        <authorList>
            <person name="Liu C."/>
            <person name="Sun Q."/>
        </authorList>
    </citation>
    <scope>NUCLEOTIDE SEQUENCE</scope>
    <source>
        <strain evidence="2">BX15</strain>
    </source>
</reference>
<protein>
    <submittedName>
        <fullName evidence="2">Uncharacterized protein</fullName>
    </submittedName>
</protein>
<sequence>MMTKDRLRQLTGDERLGQMRESEYLGAEDIDDGVEPVLTIAGLWYGSVTLQRGKENKDVLSFTEERVPGIMQVRPLIVNSTNRKTLRKLFGDAKASTLVGKQIQLFVDHNVRDPQDGGMTDGIRIRPYKPRVQKQEPVPPCTDCKQPIEPAMGKDARWLAGYTIKHYGVPLCAACAQKRKEAASAAETQQEAETAAEMQQEAETAAEMQQEAETAAEMQQELDPEHIQVDPETGEVL</sequence>
<feature type="region of interest" description="Disordered" evidence="1">
    <location>
        <begin position="186"/>
        <end position="237"/>
    </location>
</feature>
<feature type="compositionally biased region" description="Low complexity" evidence="1">
    <location>
        <begin position="186"/>
        <end position="221"/>
    </location>
</feature>
<comment type="caution">
    <text evidence="2">The sequence shown here is derived from an EMBL/GenBank/DDBJ whole genome shotgun (WGS) entry which is preliminary data.</text>
</comment>
<dbReference type="Proteomes" id="UP000620327">
    <property type="component" value="Unassembled WGS sequence"/>
</dbReference>
<evidence type="ECO:0000313" key="2">
    <source>
        <dbReference type="EMBL" id="MBC5771757.1"/>
    </source>
</evidence>
<accession>A0A923SC72</accession>
<evidence type="ECO:0000256" key="1">
    <source>
        <dbReference type="SAM" id="MobiDB-lite"/>
    </source>
</evidence>
<proteinExistence type="predicted"/>
<evidence type="ECO:0000313" key="3">
    <source>
        <dbReference type="Proteomes" id="UP000620327"/>
    </source>
</evidence>
<gene>
    <name evidence="2" type="ORF">H8Z83_15760</name>
</gene>
<organism evidence="2 3">
    <name type="scientific">Dysosmobacter segnis</name>
    <dbReference type="NCBI Taxonomy" id="2763042"/>
    <lineage>
        <taxon>Bacteria</taxon>
        <taxon>Bacillati</taxon>
        <taxon>Bacillota</taxon>
        <taxon>Clostridia</taxon>
        <taxon>Eubacteriales</taxon>
        <taxon>Oscillospiraceae</taxon>
        <taxon>Dysosmobacter</taxon>
    </lineage>
</organism>
<keyword evidence="3" id="KW-1185">Reference proteome</keyword>
<name>A0A923SC72_9FIRM</name>
<dbReference type="AlphaFoldDB" id="A0A923SC72"/>